<dbReference type="InterPro" id="IPR019887">
    <property type="entry name" value="Tscrpt_reg_AsnC/Lrp_C"/>
</dbReference>
<dbReference type="CDD" id="cd00090">
    <property type="entry name" value="HTH_ARSR"/>
    <property type="match status" value="1"/>
</dbReference>
<evidence type="ECO:0000259" key="4">
    <source>
        <dbReference type="PROSITE" id="PS50956"/>
    </source>
</evidence>
<keyword evidence="3" id="KW-0804">Transcription</keyword>
<dbReference type="InterPro" id="IPR000485">
    <property type="entry name" value="AsnC-type_HTH_dom"/>
</dbReference>
<keyword evidence="6" id="KW-1185">Reference proteome</keyword>
<dbReference type="Gene3D" id="1.10.10.10">
    <property type="entry name" value="Winged helix-like DNA-binding domain superfamily/Winged helix DNA-binding domain"/>
    <property type="match status" value="1"/>
</dbReference>
<dbReference type="OrthoDB" id="1094536at2"/>
<dbReference type="InterPro" id="IPR036390">
    <property type="entry name" value="WH_DNA-bd_sf"/>
</dbReference>
<dbReference type="InterPro" id="IPR011008">
    <property type="entry name" value="Dimeric_a/b-barrel"/>
</dbReference>
<evidence type="ECO:0000256" key="2">
    <source>
        <dbReference type="ARBA" id="ARBA00023125"/>
    </source>
</evidence>
<evidence type="ECO:0000313" key="5">
    <source>
        <dbReference type="EMBL" id="PWS29318.1"/>
    </source>
</evidence>
<dbReference type="GO" id="GO:0005829">
    <property type="term" value="C:cytosol"/>
    <property type="evidence" value="ECO:0007669"/>
    <property type="project" value="TreeGrafter"/>
</dbReference>
<dbReference type="InterPro" id="IPR036388">
    <property type="entry name" value="WH-like_DNA-bd_sf"/>
</dbReference>
<gene>
    <name evidence="5" type="ORF">DHW03_05750</name>
</gene>
<feature type="domain" description="HTH asnC-type" evidence="4">
    <location>
        <begin position="77"/>
        <end position="135"/>
    </location>
</feature>
<dbReference type="PANTHER" id="PTHR30154:SF34">
    <property type="entry name" value="TRANSCRIPTIONAL REGULATOR AZLB"/>
    <property type="match status" value="1"/>
</dbReference>
<accession>A0A317EVU4</accession>
<keyword evidence="2" id="KW-0238">DNA-binding</keyword>
<dbReference type="PANTHER" id="PTHR30154">
    <property type="entry name" value="LEUCINE-RESPONSIVE REGULATORY PROTEIN"/>
    <property type="match status" value="1"/>
</dbReference>
<dbReference type="Pfam" id="PF01037">
    <property type="entry name" value="AsnC_trans_reg"/>
    <property type="match status" value="1"/>
</dbReference>
<evidence type="ECO:0000313" key="6">
    <source>
        <dbReference type="Proteomes" id="UP000245379"/>
    </source>
</evidence>
<dbReference type="GO" id="GO:0043200">
    <property type="term" value="P:response to amino acid"/>
    <property type="evidence" value="ECO:0007669"/>
    <property type="project" value="TreeGrafter"/>
</dbReference>
<evidence type="ECO:0000256" key="1">
    <source>
        <dbReference type="ARBA" id="ARBA00023015"/>
    </source>
</evidence>
<proteinExistence type="predicted"/>
<dbReference type="GO" id="GO:0006355">
    <property type="term" value="P:regulation of DNA-templated transcription"/>
    <property type="evidence" value="ECO:0007669"/>
    <property type="project" value="UniProtKB-ARBA"/>
</dbReference>
<dbReference type="InterPro" id="IPR019888">
    <property type="entry name" value="Tscrpt_reg_AsnC-like"/>
</dbReference>
<protein>
    <submittedName>
        <fullName evidence="5">AsnC family transcriptional regulator</fullName>
    </submittedName>
</protein>
<dbReference type="GO" id="GO:0043565">
    <property type="term" value="F:sequence-specific DNA binding"/>
    <property type="evidence" value="ECO:0007669"/>
    <property type="project" value="InterPro"/>
</dbReference>
<dbReference type="AlphaFoldDB" id="A0A317EVU4"/>
<dbReference type="SUPFAM" id="SSF46785">
    <property type="entry name" value="Winged helix' DNA-binding domain"/>
    <property type="match status" value="1"/>
</dbReference>
<reference evidence="5 6" key="1">
    <citation type="submission" date="2018-05" db="EMBL/GenBank/DDBJ databases">
        <title>Pedobacter paludis sp. nov., isolated from wetland soil.</title>
        <authorList>
            <person name="Zhang Y."/>
            <person name="Wang G."/>
        </authorList>
    </citation>
    <scope>NUCLEOTIDE SEQUENCE [LARGE SCALE GENOMIC DNA]</scope>
    <source>
        <strain evidence="5 6">KCTC22721</strain>
    </source>
</reference>
<dbReference type="Gene3D" id="3.30.70.920">
    <property type="match status" value="1"/>
</dbReference>
<dbReference type="Proteomes" id="UP000245379">
    <property type="component" value="Unassembled WGS sequence"/>
</dbReference>
<dbReference type="Pfam" id="PF13412">
    <property type="entry name" value="HTH_24"/>
    <property type="match status" value="1"/>
</dbReference>
<dbReference type="SUPFAM" id="SSF54909">
    <property type="entry name" value="Dimeric alpha+beta barrel"/>
    <property type="match status" value="1"/>
</dbReference>
<evidence type="ECO:0000256" key="3">
    <source>
        <dbReference type="ARBA" id="ARBA00023163"/>
    </source>
</evidence>
<dbReference type="InterPro" id="IPR011991">
    <property type="entry name" value="ArsR-like_HTH"/>
</dbReference>
<sequence>MGNFMPIFFGGKINRGALIKRRFLHKYIDLQLPLDLFFFSLNFTVKFIIYGNNFVFLKKFALFEKNKITYMSLLSNNLDFEILKKLQVDGRISFTDLAKELDVSVSTIRTRYNNLVQDGIVKVYGRINPEKMELTSYARILLSVRPKTQIDNVIEKLMAMPEISFLASVSGEFDIEVNTMCKDNNHLQELLHEKINHIDGVYNTLTNFYLKIHKFSPPDLDYIKSCIDKDDKNG</sequence>
<dbReference type="SMART" id="SM00344">
    <property type="entry name" value="HTH_ASNC"/>
    <property type="match status" value="1"/>
</dbReference>
<dbReference type="EMBL" id="QGNZ01000001">
    <property type="protein sequence ID" value="PWS29318.1"/>
    <property type="molecule type" value="Genomic_DNA"/>
</dbReference>
<keyword evidence="1" id="KW-0805">Transcription regulation</keyword>
<comment type="caution">
    <text evidence="5">The sequence shown here is derived from an EMBL/GenBank/DDBJ whole genome shotgun (WGS) entry which is preliminary data.</text>
</comment>
<dbReference type="PRINTS" id="PR00033">
    <property type="entry name" value="HTHASNC"/>
</dbReference>
<dbReference type="PROSITE" id="PS50956">
    <property type="entry name" value="HTH_ASNC_2"/>
    <property type="match status" value="1"/>
</dbReference>
<name>A0A317EVU4_9SPHI</name>
<organism evidence="5 6">
    <name type="scientific">Pedobacter yonginense</name>
    <dbReference type="NCBI Taxonomy" id="651869"/>
    <lineage>
        <taxon>Bacteria</taxon>
        <taxon>Pseudomonadati</taxon>
        <taxon>Bacteroidota</taxon>
        <taxon>Sphingobacteriia</taxon>
        <taxon>Sphingobacteriales</taxon>
        <taxon>Sphingobacteriaceae</taxon>
        <taxon>Pedobacter</taxon>
    </lineage>
</organism>